<reference evidence="1" key="1">
    <citation type="submission" date="2023-03" db="EMBL/GenBank/DDBJ databases">
        <title>Massive genome expansion in bonnet fungi (Mycena s.s.) driven by repeated elements and novel gene families across ecological guilds.</title>
        <authorList>
            <consortium name="Lawrence Berkeley National Laboratory"/>
            <person name="Harder C.B."/>
            <person name="Miyauchi S."/>
            <person name="Viragh M."/>
            <person name="Kuo A."/>
            <person name="Thoen E."/>
            <person name="Andreopoulos B."/>
            <person name="Lu D."/>
            <person name="Skrede I."/>
            <person name="Drula E."/>
            <person name="Henrissat B."/>
            <person name="Morin E."/>
            <person name="Kohler A."/>
            <person name="Barry K."/>
            <person name="LaButti K."/>
            <person name="Morin E."/>
            <person name="Salamov A."/>
            <person name="Lipzen A."/>
            <person name="Mereny Z."/>
            <person name="Hegedus B."/>
            <person name="Baldrian P."/>
            <person name="Stursova M."/>
            <person name="Weitz H."/>
            <person name="Taylor A."/>
            <person name="Grigoriev I.V."/>
            <person name="Nagy L.G."/>
            <person name="Martin F."/>
            <person name="Kauserud H."/>
        </authorList>
    </citation>
    <scope>NUCLEOTIDE SEQUENCE</scope>
    <source>
        <strain evidence="1">CBHHK188m</strain>
    </source>
</reference>
<name>A0AAD7MX63_9AGAR</name>
<comment type="caution">
    <text evidence="1">The sequence shown here is derived from an EMBL/GenBank/DDBJ whole genome shotgun (WGS) entry which is preliminary data.</text>
</comment>
<dbReference type="AlphaFoldDB" id="A0AAD7MX63"/>
<keyword evidence="2" id="KW-1185">Reference proteome</keyword>
<accession>A0AAD7MX63</accession>
<sequence length="129" mass="15283">PILCIPVEITPEIFIHCLPHEPKPSPLIAPMLLTAICQKWRYIARGDPRLWSVLQIDVRHGHCPPGDQYRLNIFVREWLLRAWNMPMSVHIELPTQHQRRYLDSFPRRYEYDINPALCHPRFSPIPETT</sequence>
<feature type="non-terminal residue" evidence="1">
    <location>
        <position position="1"/>
    </location>
</feature>
<evidence type="ECO:0008006" key="3">
    <source>
        <dbReference type="Google" id="ProtNLM"/>
    </source>
</evidence>
<proteinExistence type="predicted"/>
<protein>
    <recommendedName>
        <fullName evidence="3">F-box domain-containing protein</fullName>
    </recommendedName>
</protein>
<dbReference type="Proteomes" id="UP001215280">
    <property type="component" value="Unassembled WGS sequence"/>
</dbReference>
<dbReference type="EMBL" id="JARJLG010000148">
    <property type="protein sequence ID" value="KAJ7736544.1"/>
    <property type="molecule type" value="Genomic_DNA"/>
</dbReference>
<organism evidence="1 2">
    <name type="scientific">Mycena maculata</name>
    <dbReference type="NCBI Taxonomy" id="230809"/>
    <lineage>
        <taxon>Eukaryota</taxon>
        <taxon>Fungi</taxon>
        <taxon>Dikarya</taxon>
        <taxon>Basidiomycota</taxon>
        <taxon>Agaricomycotina</taxon>
        <taxon>Agaricomycetes</taxon>
        <taxon>Agaricomycetidae</taxon>
        <taxon>Agaricales</taxon>
        <taxon>Marasmiineae</taxon>
        <taxon>Mycenaceae</taxon>
        <taxon>Mycena</taxon>
    </lineage>
</organism>
<gene>
    <name evidence="1" type="ORF">DFH07DRAFT_753446</name>
</gene>
<evidence type="ECO:0000313" key="1">
    <source>
        <dbReference type="EMBL" id="KAJ7736544.1"/>
    </source>
</evidence>
<evidence type="ECO:0000313" key="2">
    <source>
        <dbReference type="Proteomes" id="UP001215280"/>
    </source>
</evidence>